<keyword evidence="3" id="KW-1185">Reference proteome</keyword>
<evidence type="ECO:0000313" key="3">
    <source>
        <dbReference type="Proteomes" id="UP001501638"/>
    </source>
</evidence>
<dbReference type="EMBL" id="BAAASZ010000026">
    <property type="protein sequence ID" value="GAA2448499.1"/>
    <property type="molecule type" value="Genomic_DNA"/>
</dbReference>
<comment type="caution">
    <text evidence="2">The sequence shown here is derived from an EMBL/GenBank/DDBJ whole genome shotgun (WGS) entry which is preliminary data.</text>
</comment>
<name>A0ABP5X8G7_9ACTN</name>
<protein>
    <submittedName>
        <fullName evidence="2">Uncharacterized protein</fullName>
    </submittedName>
</protein>
<reference evidence="3" key="1">
    <citation type="journal article" date="2019" name="Int. J. Syst. Evol. Microbiol.">
        <title>The Global Catalogue of Microorganisms (GCM) 10K type strain sequencing project: providing services to taxonomists for standard genome sequencing and annotation.</title>
        <authorList>
            <consortium name="The Broad Institute Genomics Platform"/>
            <consortium name="The Broad Institute Genome Sequencing Center for Infectious Disease"/>
            <person name="Wu L."/>
            <person name="Ma J."/>
        </authorList>
    </citation>
    <scope>NUCLEOTIDE SEQUENCE [LARGE SCALE GENOMIC DNA]</scope>
    <source>
        <strain evidence="3">JCM 6305</strain>
    </source>
</reference>
<feature type="compositionally biased region" description="Pro residues" evidence="1">
    <location>
        <begin position="69"/>
        <end position="79"/>
    </location>
</feature>
<accession>A0ABP5X8G7</accession>
<proteinExistence type="predicted"/>
<gene>
    <name evidence="2" type="ORF">GCM10010405_34830</name>
</gene>
<organism evidence="2 3">
    <name type="scientific">Streptomyces macrosporus</name>
    <dbReference type="NCBI Taxonomy" id="44032"/>
    <lineage>
        <taxon>Bacteria</taxon>
        <taxon>Bacillati</taxon>
        <taxon>Actinomycetota</taxon>
        <taxon>Actinomycetes</taxon>
        <taxon>Kitasatosporales</taxon>
        <taxon>Streptomycetaceae</taxon>
        <taxon>Streptomyces</taxon>
    </lineage>
</organism>
<feature type="compositionally biased region" description="Basic and acidic residues" evidence="1">
    <location>
        <begin position="31"/>
        <end position="43"/>
    </location>
</feature>
<sequence>MSRPYKGATPRHPLSRRPGSPAAHSLLTPESPRDGRVRYRPATEENLMGSQDQHRPPHDPDDEDAHPFPIRPPRTPLTPPESTCAFCSTAIDGGHTPGCPFRPRPT</sequence>
<feature type="region of interest" description="Disordered" evidence="1">
    <location>
        <begin position="1"/>
        <end position="83"/>
    </location>
</feature>
<dbReference type="Proteomes" id="UP001501638">
    <property type="component" value="Unassembled WGS sequence"/>
</dbReference>
<evidence type="ECO:0000313" key="2">
    <source>
        <dbReference type="EMBL" id="GAA2448499.1"/>
    </source>
</evidence>
<evidence type="ECO:0000256" key="1">
    <source>
        <dbReference type="SAM" id="MobiDB-lite"/>
    </source>
</evidence>